<feature type="binding site" evidence="2">
    <location>
        <position position="48"/>
    </location>
    <ligand>
        <name>ATP</name>
        <dbReference type="ChEBI" id="CHEBI:30616"/>
    </ligand>
</feature>
<feature type="binding site" evidence="2">
    <location>
        <begin position="163"/>
        <end position="164"/>
    </location>
    <ligand>
        <name>ATP</name>
        <dbReference type="ChEBI" id="CHEBI:30616"/>
    </ligand>
</feature>
<dbReference type="Proteomes" id="UP000294614">
    <property type="component" value="Unassembled WGS sequence"/>
</dbReference>
<dbReference type="RefSeq" id="WP_132873169.1">
    <property type="nucleotide sequence ID" value="NZ_SMGG01000004.1"/>
</dbReference>
<evidence type="ECO:0000256" key="2">
    <source>
        <dbReference type="HAMAP-Rule" id="MF_00336"/>
    </source>
</evidence>
<comment type="caution">
    <text evidence="3">The sequence shown here is derived from an EMBL/GenBank/DDBJ whole genome shotgun (WGS) entry which is preliminary data.</text>
</comment>
<dbReference type="PANTHER" id="PTHR43210:SF5">
    <property type="entry name" value="DETHIOBIOTIN SYNTHETASE"/>
    <property type="match status" value="1"/>
</dbReference>
<dbReference type="OrthoDB" id="9802097at2"/>
<evidence type="ECO:0000313" key="3">
    <source>
        <dbReference type="EMBL" id="TCK60458.1"/>
    </source>
</evidence>
<comment type="function">
    <text evidence="2">Catalyzes a mechanistically unusual reaction, the ATP-dependent insertion of CO2 between the N7 and N8 nitrogen atoms of 7,8-diaminopelargonic acid (DAPA, also called 7,8-diammoniononanoate) to form a ureido ring.</text>
</comment>
<keyword evidence="2" id="KW-0436">Ligase</keyword>
<sequence>MRKLFITGTDTGIGKTHYCGLLCKYLLEKGESVFYVKSVQTGFPEDDDRQTVINMSGLKPENAVTLATAKLPAAPYLAFEDFPYEETVEKINAVSGFDWLIVESAGGLMVPLNDEYMNFDIAKDCGLETVVVVPNRLGCINHAMLSYYFLDKEDMPFAGFAVNNHFMTAKSDNFNISILNDLTDDAVRSVFNDVIEFFEL</sequence>
<dbReference type="GO" id="GO:0004141">
    <property type="term" value="F:dethiobiotin synthase activity"/>
    <property type="evidence" value="ECO:0007669"/>
    <property type="project" value="UniProtKB-UniRule"/>
</dbReference>
<dbReference type="EC" id="6.3.3.3" evidence="2"/>
<gene>
    <name evidence="2" type="primary">bioD</name>
    <name evidence="3" type="ORF">C8D98_1332</name>
</gene>
<dbReference type="CDD" id="cd03109">
    <property type="entry name" value="DTBS"/>
    <property type="match status" value="1"/>
</dbReference>
<keyword evidence="1 2" id="KW-0093">Biotin biosynthesis</keyword>
<feature type="binding site" evidence="2">
    <location>
        <begin position="103"/>
        <end position="106"/>
    </location>
    <ligand>
        <name>ATP</name>
        <dbReference type="ChEBI" id="CHEBI:30616"/>
    </ligand>
</feature>
<name>A0A4R1K832_9BACT</name>
<organism evidence="3 4">
    <name type="scientific">Seleniivibrio woodruffii</name>
    <dbReference type="NCBI Taxonomy" id="1078050"/>
    <lineage>
        <taxon>Bacteria</taxon>
        <taxon>Pseudomonadati</taxon>
        <taxon>Deferribacterota</taxon>
        <taxon>Deferribacteres</taxon>
        <taxon>Deferribacterales</taxon>
        <taxon>Geovibrionaceae</taxon>
        <taxon>Seleniivibrio</taxon>
    </lineage>
</organism>
<dbReference type="GO" id="GO:0009102">
    <property type="term" value="P:biotin biosynthetic process"/>
    <property type="evidence" value="ECO:0007669"/>
    <property type="project" value="UniProtKB-UniRule"/>
</dbReference>
<feature type="binding site" evidence="2">
    <location>
        <begin position="12"/>
        <end position="17"/>
    </location>
    <ligand>
        <name>ATP</name>
        <dbReference type="ChEBI" id="CHEBI:30616"/>
    </ligand>
</feature>
<comment type="caution">
    <text evidence="2">Lacks conserved residue(s) required for the propagation of feature annotation.</text>
</comment>
<feature type="binding site" evidence="2">
    <location>
        <position position="48"/>
    </location>
    <ligand>
        <name>Mg(2+)</name>
        <dbReference type="ChEBI" id="CHEBI:18420"/>
    </ligand>
</feature>
<keyword evidence="2" id="KW-0460">Magnesium</keyword>
<protein>
    <recommendedName>
        <fullName evidence="2">ATP-dependent dethiobiotin synthetase BioD</fullName>
        <ecNumber evidence="2">6.3.3.3</ecNumber>
    </recommendedName>
    <alternativeName>
        <fullName evidence="2">DTB synthetase</fullName>
        <shortName evidence="2">DTBS</shortName>
    </alternativeName>
    <alternativeName>
        <fullName evidence="2">Dethiobiotin synthase</fullName>
    </alternativeName>
</protein>
<dbReference type="PIRSF" id="PIRSF006755">
    <property type="entry name" value="DTB_synth"/>
    <property type="match status" value="1"/>
</dbReference>
<keyword evidence="4" id="KW-1185">Reference proteome</keyword>
<accession>A0A4R1K832</accession>
<dbReference type="GO" id="GO:0005524">
    <property type="term" value="F:ATP binding"/>
    <property type="evidence" value="ECO:0007669"/>
    <property type="project" value="UniProtKB-UniRule"/>
</dbReference>
<feature type="binding site" evidence="2">
    <location>
        <position position="103"/>
    </location>
    <ligand>
        <name>Mg(2+)</name>
        <dbReference type="ChEBI" id="CHEBI:18420"/>
    </ligand>
</feature>
<dbReference type="EMBL" id="SMGG01000004">
    <property type="protein sequence ID" value="TCK60458.1"/>
    <property type="molecule type" value="Genomic_DNA"/>
</dbReference>
<comment type="catalytic activity">
    <reaction evidence="2">
        <text>(7R,8S)-7,8-diammoniononanoate + CO2 + ATP = (4R,5S)-dethiobiotin + ADP + phosphate + 3 H(+)</text>
        <dbReference type="Rhea" id="RHEA:15805"/>
        <dbReference type="ChEBI" id="CHEBI:15378"/>
        <dbReference type="ChEBI" id="CHEBI:16526"/>
        <dbReference type="ChEBI" id="CHEBI:30616"/>
        <dbReference type="ChEBI" id="CHEBI:43474"/>
        <dbReference type="ChEBI" id="CHEBI:149469"/>
        <dbReference type="ChEBI" id="CHEBI:149473"/>
        <dbReference type="ChEBI" id="CHEBI:456216"/>
        <dbReference type="EC" id="6.3.3.3"/>
    </reaction>
</comment>
<dbReference type="GO" id="GO:0000287">
    <property type="term" value="F:magnesium ion binding"/>
    <property type="evidence" value="ECO:0007669"/>
    <property type="project" value="UniProtKB-UniRule"/>
</dbReference>
<dbReference type="InterPro" id="IPR027417">
    <property type="entry name" value="P-loop_NTPase"/>
</dbReference>
<dbReference type="SUPFAM" id="SSF52540">
    <property type="entry name" value="P-loop containing nucleoside triphosphate hydrolases"/>
    <property type="match status" value="1"/>
</dbReference>
<keyword evidence="2" id="KW-0547">Nucleotide-binding</keyword>
<dbReference type="HAMAP" id="MF_00336">
    <property type="entry name" value="BioD"/>
    <property type="match status" value="1"/>
</dbReference>
<dbReference type="NCBIfam" id="TIGR00347">
    <property type="entry name" value="bioD"/>
    <property type="match status" value="1"/>
</dbReference>
<dbReference type="GO" id="GO:0005829">
    <property type="term" value="C:cytosol"/>
    <property type="evidence" value="ECO:0007669"/>
    <property type="project" value="TreeGrafter"/>
</dbReference>
<dbReference type="Gene3D" id="3.40.50.300">
    <property type="entry name" value="P-loop containing nucleotide triphosphate hydrolases"/>
    <property type="match status" value="1"/>
</dbReference>
<keyword evidence="2" id="KW-0067">ATP-binding</keyword>
<evidence type="ECO:0000256" key="1">
    <source>
        <dbReference type="ARBA" id="ARBA00022756"/>
    </source>
</evidence>
<feature type="binding site" evidence="2">
    <location>
        <position position="41"/>
    </location>
    <ligand>
        <name>substrate</name>
    </ligand>
</feature>
<comment type="subcellular location">
    <subcellularLocation>
        <location evidence="2">Cytoplasm</location>
    </subcellularLocation>
</comment>
<comment type="subunit">
    <text evidence="2">Homodimer.</text>
</comment>
<proteinExistence type="inferred from homology"/>
<comment type="cofactor">
    <cofactor evidence="2">
        <name>Mg(2+)</name>
        <dbReference type="ChEBI" id="CHEBI:18420"/>
    </cofactor>
</comment>
<keyword evidence="2" id="KW-0479">Metal-binding</keyword>
<evidence type="ECO:0000313" key="4">
    <source>
        <dbReference type="Proteomes" id="UP000294614"/>
    </source>
</evidence>
<keyword evidence="2" id="KW-0963">Cytoplasm</keyword>
<dbReference type="AlphaFoldDB" id="A0A4R1K832"/>
<dbReference type="PANTHER" id="PTHR43210">
    <property type="entry name" value="DETHIOBIOTIN SYNTHETASE"/>
    <property type="match status" value="1"/>
</dbReference>
<reference evidence="3 4" key="1">
    <citation type="submission" date="2019-03" db="EMBL/GenBank/DDBJ databases">
        <title>Genomic Encyclopedia of Type Strains, Phase IV (KMG-IV): sequencing the most valuable type-strain genomes for metagenomic binning, comparative biology and taxonomic classification.</title>
        <authorList>
            <person name="Goeker M."/>
        </authorList>
    </citation>
    <scope>NUCLEOTIDE SEQUENCE [LARGE SCALE GENOMIC DNA]</scope>
    <source>
        <strain evidence="3 4">DSM 24984</strain>
    </source>
</reference>
<comment type="similarity">
    <text evidence="2">Belongs to the dethiobiotin synthetase family.</text>
</comment>
<dbReference type="Pfam" id="PF13500">
    <property type="entry name" value="AAA_26"/>
    <property type="match status" value="1"/>
</dbReference>
<comment type="pathway">
    <text evidence="2">Cofactor biosynthesis; biotin biosynthesis; biotin from 7,8-diaminononanoate: step 1/2.</text>
</comment>
<feature type="active site" evidence="2">
    <location>
        <position position="37"/>
    </location>
</feature>
<dbReference type="UniPathway" id="UPA00078">
    <property type="reaction ID" value="UER00161"/>
</dbReference>
<dbReference type="InterPro" id="IPR004472">
    <property type="entry name" value="DTB_synth_BioD"/>
</dbReference>
<feature type="binding site" evidence="2">
    <location>
        <position position="16"/>
    </location>
    <ligand>
        <name>Mg(2+)</name>
        <dbReference type="ChEBI" id="CHEBI:18420"/>
    </ligand>
</feature>